<dbReference type="InParanoid" id="I1CKI9"/>
<accession>I1CKI9</accession>
<evidence type="ECO:0000313" key="2">
    <source>
        <dbReference type="Proteomes" id="UP000009138"/>
    </source>
</evidence>
<dbReference type="EMBL" id="CH476743">
    <property type="protein sequence ID" value="EIE88969.1"/>
    <property type="molecule type" value="Genomic_DNA"/>
</dbReference>
<protein>
    <submittedName>
        <fullName evidence="1">Uncharacterized protein</fullName>
    </submittedName>
</protein>
<sequence length="50" mass="5270">MADNSRTLIDCVFSSSVQYPVVSISGELTPQAISDASTWIIIAGVGLSIR</sequence>
<organism evidence="1 2">
    <name type="scientific">Rhizopus delemar (strain RA 99-880 / ATCC MYA-4621 / FGSC 9543 / NRRL 43880)</name>
    <name type="common">Mucormycosis agent</name>
    <name type="synonym">Rhizopus arrhizus var. delemar</name>
    <dbReference type="NCBI Taxonomy" id="246409"/>
    <lineage>
        <taxon>Eukaryota</taxon>
        <taxon>Fungi</taxon>
        <taxon>Fungi incertae sedis</taxon>
        <taxon>Mucoromycota</taxon>
        <taxon>Mucoromycotina</taxon>
        <taxon>Mucoromycetes</taxon>
        <taxon>Mucorales</taxon>
        <taxon>Mucorineae</taxon>
        <taxon>Rhizopodaceae</taxon>
        <taxon>Rhizopus</taxon>
    </lineage>
</organism>
<gene>
    <name evidence="1" type="ORF">RO3G_13680</name>
</gene>
<name>I1CKI9_RHIO9</name>
<proteinExistence type="predicted"/>
<dbReference type="GeneID" id="93620645"/>
<reference evidence="1 2" key="1">
    <citation type="journal article" date="2009" name="PLoS Genet.">
        <title>Genomic analysis of the basal lineage fungus Rhizopus oryzae reveals a whole-genome duplication.</title>
        <authorList>
            <person name="Ma L.-J."/>
            <person name="Ibrahim A.S."/>
            <person name="Skory C."/>
            <person name="Grabherr M.G."/>
            <person name="Burger G."/>
            <person name="Butler M."/>
            <person name="Elias M."/>
            <person name="Idnurm A."/>
            <person name="Lang B.F."/>
            <person name="Sone T."/>
            <person name="Abe A."/>
            <person name="Calvo S.E."/>
            <person name="Corrochano L.M."/>
            <person name="Engels R."/>
            <person name="Fu J."/>
            <person name="Hansberg W."/>
            <person name="Kim J.-M."/>
            <person name="Kodira C.D."/>
            <person name="Koehrsen M.J."/>
            <person name="Liu B."/>
            <person name="Miranda-Saavedra D."/>
            <person name="O'Leary S."/>
            <person name="Ortiz-Castellanos L."/>
            <person name="Poulter R."/>
            <person name="Rodriguez-Romero J."/>
            <person name="Ruiz-Herrera J."/>
            <person name="Shen Y.-Q."/>
            <person name="Zeng Q."/>
            <person name="Galagan J."/>
            <person name="Birren B.W."/>
            <person name="Cuomo C.A."/>
            <person name="Wickes B.L."/>
        </authorList>
    </citation>
    <scope>NUCLEOTIDE SEQUENCE [LARGE SCALE GENOMIC DNA]</scope>
    <source>
        <strain evidence="2">RA 99-880 / ATCC MYA-4621 / FGSC 9543 / NRRL 43880</strain>
    </source>
</reference>
<evidence type="ECO:0000313" key="1">
    <source>
        <dbReference type="EMBL" id="EIE88969.1"/>
    </source>
</evidence>
<keyword evidence="2" id="KW-1185">Reference proteome</keyword>
<dbReference type="AlphaFoldDB" id="I1CKI9"/>
<dbReference type="Proteomes" id="UP000009138">
    <property type="component" value="Unassembled WGS sequence"/>
</dbReference>
<dbReference type="RefSeq" id="XP_067524365.1">
    <property type="nucleotide sequence ID" value="XM_067668264.1"/>
</dbReference>
<dbReference type="VEuPathDB" id="FungiDB:RO3G_13680"/>